<dbReference type="AlphaFoldDB" id="A0A8E5HQU1"/>
<dbReference type="EMBL" id="CP072755">
    <property type="protein sequence ID" value="QUC19970.1"/>
    <property type="molecule type" value="Genomic_DNA"/>
</dbReference>
<feature type="region of interest" description="Disordered" evidence="1">
    <location>
        <begin position="1"/>
        <end position="50"/>
    </location>
</feature>
<keyword evidence="3" id="KW-1185">Reference proteome</keyword>
<proteinExistence type="predicted"/>
<dbReference type="RefSeq" id="XP_042997643.1">
    <property type="nucleotide sequence ID" value="XM_043141709.1"/>
</dbReference>
<dbReference type="GeneID" id="66064989"/>
<name>A0A8E5HQU1_USTVR</name>
<gene>
    <name evidence="2" type="ORF">UV8b_04211</name>
</gene>
<evidence type="ECO:0000313" key="3">
    <source>
        <dbReference type="Proteomes" id="UP000027002"/>
    </source>
</evidence>
<feature type="compositionally biased region" description="Basic residues" evidence="1">
    <location>
        <begin position="8"/>
        <end position="18"/>
    </location>
</feature>
<reference evidence="2" key="1">
    <citation type="submission" date="2020-03" db="EMBL/GenBank/DDBJ databases">
        <title>A mixture of massive structural variations and highly conserved coding sequences in Ustilaginoidea virens genome.</title>
        <authorList>
            <person name="Zhang K."/>
            <person name="Zhao Z."/>
            <person name="Zhang Z."/>
            <person name="Li Y."/>
            <person name="Hsiang T."/>
            <person name="Sun W."/>
        </authorList>
    </citation>
    <scope>NUCLEOTIDE SEQUENCE</scope>
    <source>
        <strain evidence="2">UV-8b</strain>
    </source>
</reference>
<protein>
    <submittedName>
        <fullName evidence="2">Uncharacterized protein</fullName>
    </submittedName>
</protein>
<organism evidence="2 3">
    <name type="scientific">Ustilaginoidea virens</name>
    <name type="common">Rice false smut fungus</name>
    <name type="synonym">Villosiclava virens</name>
    <dbReference type="NCBI Taxonomy" id="1159556"/>
    <lineage>
        <taxon>Eukaryota</taxon>
        <taxon>Fungi</taxon>
        <taxon>Dikarya</taxon>
        <taxon>Ascomycota</taxon>
        <taxon>Pezizomycotina</taxon>
        <taxon>Sordariomycetes</taxon>
        <taxon>Hypocreomycetidae</taxon>
        <taxon>Hypocreales</taxon>
        <taxon>Clavicipitaceae</taxon>
        <taxon>Ustilaginoidea</taxon>
    </lineage>
</organism>
<accession>A0A8E5HQU1</accession>
<sequence>MKCANCRSKPKLLHPARHPSREPASLRARRDEKRRLATSRPGADGSPGWGGDYERTGTCLRLASVRMDRRMRHLSWAVVVGGRGGIEGRIGTKRALLGSSASLGRAAVVNGAPVRQAAPRPSGVQLTERVDDQIALLWRRVWARRYAEDEGAATRARWTIKCVRRGDCSRYQLPGLQKRKKKGTVGVGGHGFAICVEYATSGT</sequence>
<dbReference type="Proteomes" id="UP000027002">
    <property type="component" value="Chromosome 3"/>
</dbReference>
<dbReference type="KEGG" id="uvi:66064989"/>
<evidence type="ECO:0000313" key="2">
    <source>
        <dbReference type="EMBL" id="QUC19970.1"/>
    </source>
</evidence>
<evidence type="ECO:0000256" key="1">
    <source>
        <dbReference type="SAM" id="MobiDB-lite"/>
    </source>
</evidence>